<proteinExistence type="predicted"/>
<feature type="domain" description="SIS" evidence="5">
    <location>
        <begin position="132"/>
        <end position="283"/>
    </location>
</feature>
<evidence type="ECO:0000256" key="3">
    <source>
        <dbReference type="ARBA" id="ARBA00023163"/>
    </source>
</evidence>
<sequence>MSMEMQLEHMPHSCALQMQAMYTTLKKAEKKAADYLINHAKGVNRLSIQEFALEAGCSEATVVRLSKKLGYEGFPELKRDFAAYENSSEIHEYGNILDNDAPLDVMRKVFEASVQGLVDTLNMLDHDSYTRALQSLIGSQRILFCGLGDAGAVAMEAHLRFLRIGVMSLHSADPDTQLILASQLQKHDTVVAISHSGRSRQIMDVVKVAKDRGATVILLTNFPVSPLSKKSDIILQTAVFSKNITGEIMSKRITALCIIESLYINFMLHAKGSFAETLRVANETIAINKL</sequence>
<dbReference type="PANTHER" id="PTHR30514:SF1">
    <property type="entry name" value="HTH-TYPE TRANSCRIPTIONAL REGULATOR HEXR-RELATED"/>
    <property type="match status" value="1"/>
</dbReference>
<evidence type="ECO:0000256" key="1">
    <source>
        <dbReference type="ARBA" id="ARBA00023015"/>
    </source>
</evidence>
<evidence type="ECO:0000313" key="7">
    <source>
        <dbReference type="Proteomes" id="UP000829708"/>
    </source>
</evidence>
<dbReference type="InterPro" id="IPR009057">
    <property type="entry name" value="Homeodomain-like_sf"/>
</dbReference>
<protein>
    <submittedName>
        <fullName evidence="6">MurR/RpiR family transcriptional regulator</fullName>
    </submittedName>
</protein>
<dbReference type="InterPro" id="IPR000281">
    <property type="entry name" value="HTH_RpiR"/>
</dbReference>
<dbReference type="RefSeq" id="WP_244771005.1">
    <property type="nucleotide sequence ID" value="NZ_CP094929.1"/>
</dbReference>
<dbReference type="Pfam" id="PF01418">
    <property type="entry name" value="HTH_6"/>
    <property type="match status" value="1"/>
</dbReference>
<evidence type="ECO:0000259" key="4">
    <source>
        <dbReference type="PROSITE" id="PS51071"/>
    </source>
</evidence>
<keyword evidence="1" id="KW-0805">Transcription regulation</keyword>
<accession>A0ABY4DCH3</accession>
<dbReference type="EMBL" id="CP094929">
    <property type="protein sequence ID" value="UOM49611.1"/>
    <property type="molecule type" value="Genomic_DNA"/>
</dbReference>
<reference evidence="7" key="1">
    <citation type="journal article" date="2024" name="J Bioinform Genom">
        <title>Complete genome sequence of the type strain bacterium Sphaerochaeta associata GLS2t (VKM B-2742)t.</title>
        <authorList>
            <person name="Troshina O.Y."/>
            <person name="Tepeeva A.N."/>
            <person name="Arzamasceva V.O."/>
            <person name="Whitman W.B."/>
            <person name="Varghese N."/>
            <person name="Shapiro N."/>
            <person name="Woyke T."/>
            <person name="Kripides N.C."/>
            <person name="Vasilenko O.V."/>
        </authorList>
    </citation>
    <scope>NUCLEOTIDE SEQUENCE [LARGE SCALE GENOMIC DNA]</scope>
    <source>
        <strain evidence="7">GLS2T</strain>
    </source>
</reference>
<dbReference type="InterPro" id="IPR035472">
    <property type="entry name" value="RpiR-like_SIS"/>
</dbReference>
<name>A0ABY4DCH3_9SPIR</name>
<organism evidence="6 7">
    <name type="scientific">Sphaerochaeta associata</name>
    <dbReference type="NCBI Taxonomy" id="1129264"/>
    <lineage>
        <taxon>Bacteria</taxon>
        <taxon>Pseudomonadati</taxon>
        <taxon>Spirochaetota</taxon>
        <taxon>Spirochaetia</taxon>
        <taxon>Spirochaetales</taxon>
        <taxon>Sphaerochaetaceae</taxon>
        <taxon>Sphaerochaeta</taxon>
    </lineage>
</organism>
<dbReference type="PROSITE" id="PS51464">
    <property type="entry name" value="SIS"/>
    <property type="match status" value="1"/>
</dbReference>
<dbReference type="PROSITE" id="PS51071">
    <property type="entry name" value="HTH_RPIR"/>
    <property type="match status" value="1"/>
</dbReference>
<dbReference type="Gene3D" id="3.40.50.10490">
    <property type="entry name" value="Glucose-6-phosphate isomerase like protein, domain 1"/>
    <property type="match status" value="1"/>
</dbReference>
<dbReference type="SUPFAM" id="SSF53697">
    <property type="entry name" value="SIS domain"/>
    <property type="match status" value="1"/>
</dbReference>
<keyword evidence="2" id="KW-0238">DNA-binding</keyword>
<keyword evidence="3" id="KW-0804">Transcription</keyword>
<dbReference type="InterPro" id="IPR001347">
    <property type="entry name" value="SIS_dom"/>
</dbReference>
<dbReference type="PANTHER" id="PTHR30514">
    <property type="entry name" value="GLUCOKINASE"/>
    <property type="match status" value="1"/>
</dbReference>
<dbReference type="Proteomes" id="UP000829708">
    <property type="component" value="Chromosome"/>
</dbReference>
<gene>
    <name evidence="6" type="ORF">MUG09_08590</name>
</gene>
<feature type="domain" description="HTH rpiR-type" evidence="4">
    <location>
        <begin position="12"/>
        <end position="88"/>
    </location>
</feature>
<evidence type="ECO:0000259" key="5">
    <source>
        <dbReference type="PROSITE" id="PS51464"/>
    </source>
</evidence>
<evidence type="ECO:0000313" key="6">
    <source>
        <dbReference type="EMBL" id="UOM49611.1"/>
    </source>
</evidence>
<dbReference type="CDD" id="cd05013">
    <property type="entry name" value="SIS_RpiR"/>
    <property type="match status" value="1"/>
</dbReference>
<dbReference type="Gene3D" id="1.10.10.10">
    <property type="entry name" value="Winged helix-like DNA-binding domain superfamily/Winged helix DNA-binding domain"/>
    <property type="match status" value="1"/>
</dbReference>
<keyword evidence="7" id="KW-1185">Reference proteome</keyword>
<dbReference type="InterPro" id="IPR046348">
    <property type="entry name" value="SIS_dom_sf"/>
</dbReference>
<dbReference type="Pfam" id="PF01380">
    <property type="entry name" value="SIS"/>
    <property type="match status" value="1"/>
</dbReference>
<dbReference type="InterPro" id="IPR047640">
    <property type="entry name" value="RpiR-like"/>
</dbReference>
<dbReference type="InterPro" id="IPR036388">
    <property type="entry name" value="WH-like_DNA-bd_sf"/>
</dbReference>
<evidence type="ECO:0000256" key="2">
    <source>
        <dbReference type="ARBA" id="ARBA00023125"/>
    </source>
</evidence>
<dbReference type="SUPFAM" id="SSF46689">
    <property type="entry name" value="Homeodomain-like"/>
    <property type="match status" value="1"/>
</dbReference>